<feature type="transmembrane region" description="Helical" evidence="7">
    <location>
        <begin position="87"/>
        <end position="106"/>
    </location>
</feature>
<evidence type="ECO:0000256" key="1">
    <source>
        <dbReference type="ARBA" id="ARBA00004651"/>
    </source>
</evidence>
<dbReference type="GO" id="GO:0005886">
    <property type="term" value="C:plasma membrane"/>
    <property type="evidence" value="ECO:0007669"/>
    <property type="project" value="UniProtKB-SubCell"/>
</dbReference>
<dbReference type="Pfam" id="PF00528">
    <property type="entry name" value="BPD_transp_1"/>
    <property type="match status" value="1"/>
</dbReference>
<keyword evidence="10" id="KW-1185">Reference proteome</keyword>
<keyword evidence="2 7" id="KW-0813">Transport</keyword>
<comment type="caution">
    <text evidence="9">The sequence shown here is derived from an EMBL/GenBank/DDBJ whole genome shotgun (WGS) entry which is preliminary data.</text>
</comment>
<dbReference type="AlphaFoldDB" id="A0A2Y9BE05"/>
<keyword evidence="5 7" id="KW-1133">Transmembrane helix</keyword>
<evidence type="ECO:0000256" key="7">
    <source>
        <dbReference type="RuleBase" id="RU363032"/>
    </source>
</evidence>
<comment type="similarity">
    <text evidence="7">Belongs to the binding-protein-dependent transport system permease family.</text>
</comment>
<evidence type="ECO:0000313" key="9">
    <source>
        <dbReference type="EMBL" id="PWJ29004.1"/>
    </source>
</evidence>
<organism evidence="9 10">
    <name type="scientific">Faecalicatena orotica</name>
    <dbReference type="NCBI Taxonomy" id="1544"/>
    <lineage>
        <taxon>Bacteria</taxon>
        <taxon>Bacillati</taxon>
        <taxon>Bacillota</taxon>
        <taxon>Clostridia</taxon>
        <taxon>Lachnospirales</taxon>
        <taxon>Lachnospiraceae</taxon>
        <taxon>Faecalicatena</taxon>
    </lineage>
</organism>
<dbReference type="PROSITE" id="PS50928">
    <property type="entry name" value="ABC_TM1"/>
    <property type="match status" value="1"/>
</dbReference>
<keyword evidence="4 7" id="KW-0812">Transmembrane</keyword>
<feature type="transmembrane region" description="Helical" evidence="7">
    <location>
        <begin position="210"/>
        <end position="235"/>
    </location>
</feature>
<feature type="transmembrane region" description="Helical" evidence="7">
    <location>
        <begin position="118"/>
        <end position="139"/>
    </location>
</feature>
<dbReference type="PANTHER" id="PTHR43227:SF8">
    <property type="entry name" value="DIACETYLCHITOBIOSE UPTAKE SYSTEM PERMEASE PROTEIN DASB"/>
    <property type="match status" value="1"/>
</dbReference>
<evidence type="ECO:0000259" key="8">
    <source>
        <dbReference type="PROSITE" id="PS50928"/>
    </source>
</evidence>
<feature type="domain" description="ABC transmembrane type-1" evidence="8">
    <location>
        <begin position="81"/>
        <end position="288"/>
    </location>
</feature>
<evidence type="ECO:0000256" key="5">
    <source>
        <dbReference type="ARBA" id="ARBA00022989"/>
    </source>
</evidence>
<accession>A0A2Y9BE05</accession>
<evidence type="ECO:0000313" key="10">
    <source>
        <dbReference type="Proteomes" id="UP000245845"/>
    </source>
</evidence>
<feature type="transmembrane region" description="Helical" evidence="7">
    <location>
        <begin position="269"/>
        <end position="289"/>
    </location>
</feature>
<dbReference type="GO" id="GO:0055085">
    <property type="term" value="P:transmembrane transport"/>
    <property type="evidence" value="ECO:0007669"/>
    <property type="project" value="InterPro"/>
</dbReference>
<evidence type="ECO:0000256" key="6">
    <source>
        <dbReference type="ARBA" id="ARBA00023136"/>
    </source>
</evidence>
<dbReference type="Gene3D" id="1.10.3720.10">
    <property type="entry name" value="MetI-like"/>
    <property type="match status" value="1"/>
</dbReference>
<dbReference type="Proteomes" id="UP000245845">
    <property type="component" value="Unassembled WGS sequence"/>
</dbReference>
<protein>
    <submittedName>
        <fullName evidence="9">Multiple sugar transport system permease protein</fullName>
    </submittedName>
</protein>
<evidence type="ECO:0000256" key="2">
    <source>
        <dbReference type="ARBA" id="ARBA00022448"/>
    </source>
</evidence>
<feature type="transmembrane region" description="Helical" evidence="7">
    <location>
        <begin position="165"/>
        <end position="189"/>
    </location>
</feature>
<dbReference type="InterPro" id="IPR000515">
    <property type="entry name" value="MetI-like"/>
</dbReference>
<proteinExistence type="inferred from homology"/>
<keyword evidence="6 7" id="KW-0472">Membrane</keyword>
<keyword evidence="9" id="KW-0762">Sugar transport</keyword>
<name>A0A2Y9BE05_9FIRM</name>
<dbReference type="InterPro" id="IPR035906">
    <property type="entry name" value="MetI-like_sf"/>
</dbReference>
<evidence type="ECO:0000256" key="4">
    <source>
        <dbReference type="ARBA" id="ARBA00022692"/>
    </source>
</evidence>
<comment type="subcellular location">
    <subcellularLocation>
        <location evidence="1 7">Cell membrane</location>
        <topology evidence="1 7">Multi-pass membrane protein</topology>
    </subcellularLocation>
</comment>
<keyword evidence="3" id="KW-1003">Cell membrane</keyword>
<feature type="transmembrane region" description="Helical" evidence="7">
    <location>
        <begin position="27"/>
        <end position="47"/>
    </location>
</feature>
<dbReference type="CDD" id="cd06261">
    <property type="entry name" value="TM_PBP2"/>
    <property type="match status" value="1"/>
</dbReference>
<dbReference type="PANTHER" id="PTHR43227">
    <property type="entry name" value="BLL4140 PROTEIN"/>
    <property type="match status" value="1"/>
</dbReference>
<dbReference type="InterPro" id="IPR050809">
    <property type="entry name" value="UgpAE/MalFG_permease"/>
</dbReference>
<sequence length="305" mass="34953">MWMKQLRPLRRRRIPISQSKKTEYRTAYLFLLPSLLGVGGFVFLPFLDVFRRSFLQASGHVFVGFGNYRTVLQNEAFQRAAGNTAKFILVCIPLLLTLSLSIAVFVQQSKTYQKLMKTGFLLPMALPVASVAVCFKMIFDRHGWLNLFLRQFGGKGADWLSSDSAFWVLIACYVWKNLGYDMVLWLAGLSAIPKEQYDAAKVQGAGRWALFRYITLPQLAETIFVTGLLSFINAFRVFREAYLLSGDYPDKSIYMLQHLFNNWFTSLDIQKMTAAAVMLVLLIGGILSGEEFWKNCREKKEEQRK</sequence>
<gene>
    <name evidence="9" type="ORF">A8806_107152</name>
</gene>
<dbReference type="SUPFAM" id="SSF161098">
    <property type="entry name" value="MetI-like"/>
    <property type="match status" value="1"/>
</dbReference>
<evidence type="ECO:0000256" key="3">
    <source>
        <dbReference type="ARBA" id="ARBA00022475"/>
    </source>
</evidence>
<dbReference type="EMBL" id="QGDL01000007">
    <property type="protein sequence ID" value="PWJ29004.1"/>
    <property type="molecule type" value="Genomic_DNA"/>
</dbReference>
<reference evidence="9 10" key="1">
    <citation type="submission" date="2018-05" db="EMBL/GenBank/DDBJ databases">
        <title>The Hungate 1000. A catalogue of reference genomes from the rumen microbiome.</title>
        <authorList>
            <person name="Kelly W."/>
        </authorList>
    </citation>
    <scope>NUCLEOTIDE SEQUENCE [LARGE SCALE GENOMIC DNA]</scope>
    <source>
        <strain evidence="9 10">NLAE-zl-C242</strain>
    </source>
</reference>